<reference evidence="4" key="1">
    <citation type="submission" date="2020-10" db="EMBL/GenBank/DDBJ databases">
        <title>Genome sequence of the unusual species of purple photosynthetic bacteria, Phaeovibrio sulfidiphilus DSM 23193, type strain.</title>
        <authorList>
            <person name="Kyndt J.A."/>
            <person name="Meyer T.E."/>
        </authorList>
    </citation>
    <scope>NUCLEOTIDE SEQUENCE</scope>
    <source>
        <strain evidence="4">DSM 23193</strain>
    </source>
</reference>
<evidence type="ECO:0000259" key="3">
    <source>
        <dbReference type="Pfam" id="PF03968"/>
    </source>
</evidence>
<keyword evidence="1" id="KW-0732">Signal</keyword>
<evidence type="ECO:0000313" key="5">
    <source>
        <dbReference type="Proteomes" id="UP000631034"/>
    </source>
</evidence>
<dbReference type="GO" id="GO:0009279">
    <property type="term" value="C:cell outer membrane"/>
    <property type="evidence" value="ECO:0007669"/>
    <property type="project" value="TreeGrafter"/>
</dbReference>
<name>A0A8J6YI16_9PROT</name>
<sequence>MSPIPKPTPALTPPSRRSTRLAGAGSVVAAVLVSAVLTALACDPASAQELKSRSGDPIEILADEALEWRREDKQYVAQGNAVAIQGQNRVHADRLIASYRESGRANAPGAPGPSSTSDTDIYRIEAVGHVRITLPDQTITGTRAVRETDQGLIWIVGNPPTLKTRNEVVTASDRLEYWEKTGTAIAKGNATARNTETGHSIRADVLEADLGNGPGNRAASAPAAGGPDKSSGIREIRARGNVVIETDAETVVGDHGVYRPETGVATLEGNVLLMSNDGRQVSGNRAEVNMKTGISRITRGDAAPGAADGSGQVRAIFDTGDKE</sequence>
<dbReference type="EMBL" id="JACZHT010000001">
    <property type="protein sequence ID" value="MBE1236606.1"/>
    <property type="molecule type" value="Genomic_DNA"/>
</dbReference>
<feature type="region of interest" description="Disordered" evidence="2">
    <location>
        <begin position="210"/>
        <end position="232"/>
    </location>
</feature>
<feature type="domain" description="Organic solvent tolerance-like N-terminal" evidence="3">
    <location>
        <begin position="172"/>
        <end position="293"/>
    </location>
</feature>
<dbReference type="Pfam" id="PF03968">
    <property type="entry name" value="LptD_N"/>
    <property type="match status" value="2"/>
</dbReference>
<accession>A0A8J6YI16</accession>
<dbReference type="InterPro" id="IPR052037">
    <property type="entry name" value="LPS_export_LptA"/>
</dbReference>
<evidence type="ECO:0000256" key="2">
    <source>
        <dbReference type="SAM" id="MobiDB-lite"/>
    </source>
</evidence>
<protein>
    <recommendedName>
        <fullName evidence="3">Organic solvent tolerance-like N-terminal domain-containing protein</fullName>
    </recommendedName>
</protein>
<organism evidence="4 5">
    <name type="scientific">Phaeovibrio sulfidiphilus</name>
    <dbReference type="NCBI Taxonomy" id="1220600"/>
    <lineage>
        <taxon>Bacteria</taxon>
        <taxon>Pseudomonadati</taxon>
        <taxon>Pseudomonadota</taxon>
        <taxon>Alphaproteobacteria</taxon>
        <taxon>Rhodospirillales</taxon>
        <taxon>Rhodospirillaceae</taxon>
        <taxon>Phaeovibrio</taxon>
    </lineage>
</organism>
<dbReference type="RefSeq" id="WP_192533481.1">
    <property type="nucleotide sequence ID" value="NZ_JACZHT010000001.1"/>
</dbReference>
<comment type="caution">
    <text evidence="4">The sequence shown here is derived from an EMBL/GenBank/DDBJ whole genome shotgun (WGS) entry which is preliminary data.</text>
</comment>
<dbReference type="InterPro" id="IPR005653">
    <property type="entry name" value="OstA-like_N"/>
</dbReference>
<gene>
    <name evidence="4" type="ORF">IHV25_02930</name>
</gene>
<feature type="domain" description="Organic solvent tolerance-like N-terminal" evidence="3">
    <location>
        <begin position="60"/>
        <end position="144"/>
    </location>
</feature>
<evidence type="ECO:0000256" key="1">
    <source>
        <dbReference type="ARBA" id="ARBA00022729"/>
    </source>
</evidence>
<dbReference type="PANTHER" id="PTHR36504:SF1">
    <property type="entry name" value="LIPOPOLYSACCHARIDE EXPORT SYSTEM PROTEIN LPTA"/>
    <property type="match status" value="1"/>
</dbReference>
<dbReference type="GO" id="GO:0030288">
    <property type="term" value="C:outer membrane-bounded periplasmic space"/>
    <property type="evidence" value="ECO:0007669"/>
    <property type="project" value="TreeGrafter"/>
</dbReference>
<keyword evidence="5" id="KW-1185">Reference proteome</keyword>
<dbReference type="GO" id="GO:0015920">
    <property type="term" value="P:lipopolysaccharide transport"/>
    <property type="evidence" value="ECO:0007669"/>
    <property type="project" value="TreeGrafter"/>
</dbReference>
<dbReference type="Gene3D" id="2.60.450.10">
    <property type="entry name" value="Lipopolysaccharide (LPS) transport protein A like domain"/>
    <property type="match status" value="2"/>
</dbReference>
<dbReference type="AlphaFoldDB" id="A0A8J6YI16"/>
<dbReference type="GO" id="GO:0017089">
    <property type="term" value="F:glycolipid transfer activity"/>
    <property type="evidence" value="ECO:0007669"/>
    <property type="project" value="TreeGrafter"/>
</dbReference>
<dbReference type="Proteomes" id="UP000631034">
    <property type="component" value="Unassembled WGS sequence"/>
</dbReference>
<evidence type="ECO:0000313" key="4">
    <source>
        <dbReference type="EMBL" id="MBE1236606.1"/>
    </source>
</evidence>
<dbReference type="PANTHER" id="PTHR36504">
    <property type="entry name" value="LIPOPOLYSACCHARIDE EXPORT SYSTEM PROTEIN LPTA"/>
    <property type="match status" value="1"/>
</dbReference>
<proteinExistence type="predicted"/>